<keyword evidence="10" id="KW-1185">Reference proteome</keyword>
<dbReference type="Pfam" id="PF05425">
    <property type="entry name" value="CopD"/>
    <property type="match status" value="1"/>
</dbReference>
<reference evidence="9" key="1">
    <citation type="submission" date="2022-08" db="EMBL/GenBank/DDBJ databases">
        <title>The genomic sequence of strain Paenibacillus sp. SCIV0701.</title>
        <authorList>
            <person name="Zhao H."/>
        </authorList>
    </citation>
    <scope>NUCLEOTIDE SEQUENCE</scope>
    <source>
        <strain evidence="9">SCIV0701</strain>
    </source>
</reference>
<dbReference type="PANTHER" id="PTHR34820:SF4">
    <property type="entry name" value="INNER MEMBRANE PROTEIN YEBZ"/>
    <property type="match status" value="1"/>
</dbReference>
<protein>
    <submittedName>
        <fullName evidence="9">CopD family protein</fullName>
    </submittedName>
</protein>
<feature type="transmembrane region" description="Helical" evidence="6">
    <location>
        <begin position="311"/>
        <end position="329"/>
    </location>
</feature>
<dbReference type="InterPro" id="IPR008457">
    <property type="entry name" value="Cu-R_CopD_dom"/>
</dbReference>
<accession>A0A9X2S6N7</accession>
<evidence type="ECO:0000256" key="7">
    <source>
        <dbReference type="SAM" id="SignalP"/>
    </source>
</evidence>
<feature type="transmembrane region" description="Helical" evidence="6">
    <location>
        <begin position="107"/>
        <end position="127"/>
    </location>
</feature>
<comment type="subcellular location">
    <subcellularLocation>
        <location evidence="1">Cell membrane</location>
        <topology evidence="1">Multi-pass membrane protein</topology>
    </subcellularLocation>
</comment>
<keyword evidence="2" id="KW-1003">Cell membrane</keyword>
<dbReference type="RefSeq" id="WP_257441945.1">
    <property type="nucleotide sequence ID" value="NZ_JANIPJ010000001.1"/>
</dbReference>
<dbReference type="GO" id="GO:0006825">
    <property type="term" value="P:copper ion transport"/>
    <property type="evidence" value="ECO:0007669"/>
    <property type="project" value="InterPro"/>
</dbReference>
<dbReference type="Proteomes" id="UP001141950">
    <property type="component" value="Unassembled WGS sequence"/>
</dbReference>
<feature type="signal peptide" evidence="7">
    <location>
        <begin position="1"/>
        <end position="30"/>
    </location>
</feature>
<dbReference type="EMBL" id="JANIPJ010000001">
    <property type="protein sequence ID" value="MCR2802429.1"/>
    <property type="molecule type" value="Genomic_DNA"/>
</dbReference>
<dbReference type="InterPro" id="IPR032694">
    <property type="entry name" value="CopC/D"/>
</dbReference>
<evidence type="ECO:0000313" key="9">
    <source>
        <dbReference type="EMBL" id="MCR2802429.1"/>
    </source>
</evidence>
<keyword evidence="5 6" id="KW-0472">Membrane</keyword>
<feature type="transmembrane region" description="Helical" evidence="6">
    <location>
        <begin position="173"/>
        <end position="190"/>
    </location>
</feature>
<evidence type="ECO:0000256" key="1">
    <source>
        <dbReference type="ARBA" id="ARBA00004651"/>
    </source>
</evidence>
<sequence length="449" mass="47948">MVQQIVNRRALALFLLLAVATLFIGMDASAQTGEMNAAFAAHEHASTGTGQEAVKDTIKNALLIAVKIAYYVMLLLTAGAALLQGLVQGGEQGEGQKALLRKWNGSFVKGLIVAVILYVFIHSNHMVSELRGGGKEWLRLFAETSSGQTWLALILLSAIGFAVIRLNDGMKTIWAVLLLAAESFGGHVSAVHQSAAAIVFDFIHLVSAAVWAGGVMILLLFWRADRKEAGRFAEKFAGIAWMTIAALAASGIVMTCFLIPTPLYLIYTGWGKLLLAKAALVLLVIALGASLRARAKRRELPRGLMLKLDGLLMAVIIVIAGILTSVSPVPGGEPFNQHQMGEELHFTLNLSPNAPGPNEVALSLWLPEDSGKPQAVSLVIVSADNPEQAAIVVPLAPVKLEEGFAFPGFLAYTFGAEDVKLPRPGEWTAKLEITEADGTKLARDIAFSN</sequence>
<feature type="transmembrane region" description="Helical" evidence="6">
    <location>
        <begin position="236"/>
        <end position="267"/>
    </location>
</feature>
<feature type="transmembrane region" description="Helical" evidence="6">
    <location>
        <begin position="147"/>
        <end position="166"/>
    </location>
</feature>
<evidence type="ECO:0000256" key="5">
    <source>
        <dbReference type="ARBA" id="ARBA00023136"/>
    </source>
</evidence>
<evidence type="ECO:0000256" key="2">
    <source>
        <dbReference type="ARBA" id="ARBA00022475"/>
    </source>
</evidence>
<gene>
    <name evidence="9" type="ORF">NQZ67_00920</name>
</gene>
<feature type="domain" description="Copper resistance protein D" evidence="8">
    <location>
        <begin position="231"/>
        <end position="324"/>
    </location>
</feature>
<organism evidence="9 10">
    <name type="scientific">Paenibacillus soyae</name>
    <dbReference type="NCBI Taxonomy" id="2969249"/>
    <lineage>
        <taxon>Bacteria</taxon>
        <taxon>Bacillati</taxon>
        <taxon>Bacillota</taxon>
        <taxon>Bacilli</taxon>
        <taxon>Bacillales</taxon>
        <taxon>Paenibacillaceae</taxon>
        <taxon>Paenibacillus</taxon>
    </lineage>
</organism>
<feature type="transmembrane region" description="Helical" evidence="6">
    <location>
        <begin position="64"/>
        <end position="87"/>
    </location>
</feature>
<evidence type="ECO:0000256" key="4">
    <source>
        <dbReference type="ARBA" id="ARBA00022989"/>
    </source>
</evidence>
<proteinExistence type="predicted"/>
<keyword evidence="7" id="KW-0732">Signal</keyword>
<evidence type="ECO:0000256" key="6">
    <source>
        <dbReference type="SAM" id="Phobius"/>
    </source>
</evidence>
<feature type="chain" id="PRO_5040830104" evidence="7">
    <location>
        <begin position="31"/>
        <end position="449"/>
    </location>
</feature>
<feature type="transmembrane region" description="Helical" evidence="6">
    <location>
        <begin position="273"/>
        <end position="291"/>
    </location>
</feature>
<evidence type="ECO:0000313" key="10">
    <source>
        <dbReference type="Proteomes" id="UP001141950"/>
    </source>
</evidence>
<comment type="caution">
    <text evidence="9">The sequence shown here is derived from an EMBL/GenBank/DDBJ whole genome shotgun (WGS) entry which is preliminary data.</text>
</comment>
<evidence type="ECO:0000256" key="3">
    <source>
        <dbReference type="ARBA" id="ARBA00022692"/>
    </source>
</evidence>
<dbReference type="AlphaFoldDB" id="A0A9X2S6N7"/>
<dbReference type="GO" id="GO:0005886">
    <property type="term" value="C:plasma membrane"/>
    <property type="evidence" value="ECO:0007669"/>
    <property type="project" value="UniProtKB-SubCell"/>
</dbReference>
<dbReference type="PANTHER" id="PTHR34820">
    <property type="entry name" value="INNER MEMBRANE PROTEIN YEBZ"/>
    <property type="match status" value="1"/>
</dbReference>
<keyword evidence="3 6" id="KW-0812">Transmembrane</keyword>
<name>A0A9X2S6N7_9BACL</name>
<keyword evidence="4 6" id="KW-1133">Transmembrane helix</keyword>
<evidence type="ECO:0000259" key="8">
    <source>
        <dbReference type="Pfam" id="PF05425"/>
    </source>
</evidence>
<feature type="transmembrane region" description="Helical" evidence="6">
    <location>
        <begin position="202"/>
        <end position="224"/>
    </location>
</feature>